<dbReference type="RefSeq" id="WP_146890071.1">
    <property type="nucleotide sequence ID" value="NZ_BJXB01000035.1"/>
</dbReference>
<organism evidence="1 2">
    <name type="scientific">Deinococcus cellulosilyticus (strain DSM 18568 / NBRC 106333 / KACC 11606 / 5516J-15)</name>
    <dbReference type="NCBI Taxonomy" id="1223518"/>
    <lineage>
        <taxon>Bacteria</taxon>
        <taxon>Thermotogati</taxon>
        <taxon>Deinococcota</taxon>
        <taxon>Deinococci</taxon>
        <taxon>Deinococcales</taxon>
        <taxon>Deinococcaceae</taxon>
        <taxon>Deinococcus</taxon>
    </lineage>
</organism>
<evidence type="ECO:0000313" key="2">
    <source>
        <dbReference type="Proteomes" id="UP000321306"/>
    </source>
</evidence>
<reference evidence="1 2" key="1">
    <citation type="submission" date="2019-07" db="EMBL/GenBank/DDBJ databases">
        <title>Whole genome shotgun sequence of Deinococcus cellulosilyticus NBRC 106333.</title>
        <authorList>
            <person name="Hosoyama A."/>
            <person name="Uohara A."/>
            <person name="Ohji S."/>
            <person name="Ichikawa N."/>
        </authorList>
    </citation>
    <scope>NUCLEOTIDE SEQUENCE [LARGE SCALE GENOMIC DNA]</scope>
    <source>
        <strain evidence="1 2">NBRC 106333</strain>
    </source>
</reference>
<keyword evidence="2" id="KW-1185">Reference proteome</keyword>
<accession>A0A511NAR9</accession>
<dbReference type="AlphaFoldDB" id="A0A511NAR9"/>
<gene>
    <name evidence="1" type="ORF">DC3_50960</name>
</gene>
<name>A0A511NAR9_DEIC1</name>
<protein>
    <recommendedName>
        <fullName evidence="3">Apea-like HEPN domain-containing protein</fullName>
    </recommendedName>
</protein>
<dbReference type="Proteomes" id="UP000321306">
    <property type="component" value="Unassembled WGS sequence"/>
</dbReference>
<proteinExistence type="predicted"/>
<evidence type="ECO:0000313" key="1">
    <source>
        <dbReference type="EMBL" id="GEM49461.1"/>
    </source>
</evidence>
<dbReference type="EMBL" id="BJXB01000035">
    <property type="protein sequence ID" value="GEM49461.1"/>
    <property type="molecule type" value="Genomic_DNA"/>
</dbReference>
<dbReference type="OrthoDB" id="581179at2"/>
<evidence type="ECO:0008006" key="3">
    <source>
        <dbReference type="Google" id="ProtNLM"/>
    </source>
</evidence>
<sequence>MNKMQNPKPGSIIYEDWKLHLQTPDQKETGLRSYFYSDSAFQPAEVQYGPYRVTFPANSGLPAEPQRVGVFTADSHLELNGLTSMEPDATGYHGGMMFDEVAALLSLELGVRLHAGGLQLELSGEGEAPRYQEPEPEETPHFISKGRNRVVPNLVRDDVDVHQATRLKRLMDLKPKESRMVVLAARAYQKGAWIAESAPDLALLYFVTAVELAAKAHFKKLAGGPVERFQELHPKLSADLLKLCKTDETLSEEDAAQGKLVLEEVATKFEDLTESTIQFKDFLMAFLPEPPQKKPSKEYSLPWTDEDAMREVFQTVYRVRSKALHAANPIPWPMHKRLWDRGYGPGWEETSGPEGATAQGFGAVWTGAMAPINLNAFEYIARSALLAWWDTLLLKPNKGKNGKKK</sequence>
<comment type="caution">
    <text evidence="1">The sequence shown here is derived from an EMBL/GenBank/DDBJ whole genome shotgun (WGS) entry which is preliminary data.</text>
</comment>